<organism evidence="2">
    <name type="scientific">candidate division CPR3 bacterium</name>
    <dbReference type="NCBI Taxonomy" id="2268181"/>
    <lineage>
        <taxon>Bacteria</taxon>
        <taxon>Bacteria division CPR3</taxon>
    </lineage>
</organism>
<comment type="caution">
    <text evidence="2">The sequence shown here is derived from an EMBL/GenBank/DDBJ whole genome shotgun (WGS) entry which is preliminary data.</text>
</comment>
<dbReference type="Gene3D" id="3.40.50.2020">
    <property type="match status" value="1"/>
</dbReference>
<evidence type="ECO:0000256" key="1">
    <source>
        <dbReference type="ARBA" id="ARBA00008007"/>
    </source>
</evidence>
<dbReference type="PANTHER" id="PTHR47505:SF1">
    <property type="entry name" value="DNA UTILIZATION PROTEIN YHGH"/>
    <property type="match status" value="1"/>
</dbReference>
<name>A0A7C5YXK5_UNCC3</name>
<evidence type="ECO:0000313" key="2">
    <source>
        <dbReference type="EMBL" id="HHR92163.1"/>
    </source>
</evidence>
<comment type="similarity">
    <text evidence="1">Belongs to the ComF/GntX family.</text>
</comment>
<dbReference type="PANTHER" id="PTHR47505">
    <property type="entry name" value="DNA UTILIZATION PROTEIN YHGH"/>
    <property type="match status" value="1"/>
</dbReference>
<gene>
    <name evidence="2" type="ORF">ENL96_01475</name>
</gene>
<sequence>MNTSIKDKMLDIIFPPICPVCGAFGAAPCKRCQKYIKTHRSECGYCRKISRKFKTHKDCKRYFPLEKLIVAVEYNQPVRKIIHSLKYRYIKSLTHFISQKMVEAFNNSGEEIQKNSVIVPVPLHKKKFRQRGFNQAELISTAISVSLSIPVIEALKRTVHTLPQASLNKERRIKNLKNVFVLDQNINLHPLTQFVIVDDVVTTGTTITSCAYVLKHYFPFSKIYGLVFARRRKIKMT</sequence>
<dbReference type="InterPro" id="IPR029057">
    <property type="entry name" value="PRTase-like"/>
</dbReference>
<dbReference type="CDD" id="cd06223">
    <property type="entry name" value="PRTases_typeI"/>
    <property type="match status" value="1"/>
</dbReference>
<dbReference type="InterPro" id="IPR000836">
    <property type="entry name" value="PRTase_dom"/>
</dbReference>
<proteinExistence type="inferred from homology"/>
<dbReference type="AlphaFoldDB" id="A0A7C5YXK5"/>
<reference evidence="2" key="1">
    <citation type="journal article" date="2020" name="mSystems">
        <title>Genome- and Community-Level Interaction Insights into Carbon Utilization and Element Cycling Functions of Hydrothermarchaeota in Hydrothermal Sediment.</title>
        <authorList>
            <person name="Zhou Z."/>
            <person name="Liu Y."/>
            <person name="Xu W."/>
            <person name="Pan J."/>
            <person name="Luo Z.H."/>
            <person name="Li M."/>
        </authorList>
    </citation>
    <scope>NUCLEOTIDE SEQUENCE [LARGE SCALE GENOMIC DNA]</scope>
    <source>
        <strain evidence="2">SpSt-1042</strain>
    </source>
</reference>
<dbReference type="EMBL" id="DRVY01000045">
    <property type="protein sequence ID" value="HHR92163.1"/>
    <property type="molecule type" value="Genomic_DNA"/>
</dbReference>
<accession>A0A7C5YXK5</accession>
<protein>
    <submittedName>
        <fullName evidence="2">ComF family protein</fullName>
    </submittedName>
</protein>
<dbReference type="InterPro" id="IPR051910">
    <property type="entry name" value="ComF/GntX_DNA_util-trans"/>
</dbReference>
<dbReference type="SUPFAM" id="SSF53271">
    <property type="entry name" value="PRTase-like"/>
    <property type="match status" value="1"/>
</dbReference>